<evidence type="ECO:0000259" key="9">
    <source>
        <dbReference type="Pfam" id="PF00881"/>
    </source>
</evidence>
<dbReference type="InterPro" id="IPR052530">
    <property type="entry name" value="NAD(P)H_nitroreductase"/>
</dbReference>
<dbReference type="EC" id="1.-.-.-" evidence="8"/>
<keyword evidence="6 8" id="KW-0560">Oxidoreductase</keyword>
<comment type="caution">
    <text evidence="10">The sequence shown here is derived from an EMBL/GenBank/DDBJ whole genome shotgun (WGS) entry which is preliminary data.</text>
</comment>
<comment type="similarity">
    <text evidence="2 8">Belongs to the nitroreductase family.</text>
</comment>
<dbReference type="CDD" id="cd02135">
    <property type="entry name" value="YdjA-like"/>
    <property type="match status" value="1"/>
</dbReference>
<evidence type="ECO:0000313" key="10">
    <source>
        <dbReference type="EMBL" id="MBM7657317.1"/>
    </source>
</evidence>
<dbReference type="EMBL" id="JAFBEV010000005">
    <property type="protein sequence ID" value="MBM7657317.1"/>
    <property type="molecule type" value="Genomic_DNA"/>
</dbReference>
<dbReference type="Gene3D" id="3.40.109.10">
    <property type="entry name" value="NADH Oxidase"/>
    <property type="match status" value="1"/>
</dbReference>
<proteinExistence type="inferred from homology"/>
<dbReference type="SUPFAM" id="SSF55469">
    <property type="entry name" value="FMN-dependent nitroreductase-like"/>
    <property type="match status" value="1"/>
</dbReference>
<evidence type="ECO:0000256" key="3">
    <source>
        <dbReference type="ARBA" id="ARBA00022630"/>
    </source>
</evidence>
<evidence type="ECO:0000256" key="4">
    <source>
        <dbReference type="ARBA" id="ARBA00022643"/>
    </source>
</evidence>
<dbReference type="PIRSF" id="PIRSF000232">
    <property type="entry name" value="YdjA"/>
    <property type="match status" value="1"/>
</dbReference>
<accession>A0ABS2Q697</accession>
<gene>
    <name evidence="10" type="ORF">JOC27_000760</name>
</gene>
<keyword evidence="7 8" id="KW-0520">NAD</keyword>
<dbReference type="Proteomes" id="UP000823201">
    <property type="component" value="Unassembled WGS sequence"/>
</dbReference>
<evidence type="ECO:0000256" key="2">
    <source>
        <dbReference type="ARBA" id="ARBA00007118"/>
    </source>
</evidence>
<keyword evidence="3 8" id="KW-0285">Flavoprotein</keyword>
<evidence type="ECO:0000256" key="6">
    <source>
        <dbReference type="ARBA" id="ARBA00023002"/>
    </source>
</evidence>
<sequence length="192" mass="21259">METIDAIQTRRSIRKVLDKEPDRALIEKILDAARKAPNHMNTEPWRFTVLTGEGRNRLGNVLGRLNQQKLKDASETMLNDVLASGIAKAKRAPVVIVVTVEPSDNPKAFEIEEIAATAAAVENMLLAAHSLGLGAMWRTGAPTYTAEMKSEFGESDRSLILGFIYIGYPDPNQKTTIPDRKTVDQITTWVNE</sequence>
<dbReference type="PANTHER" id="PTHR43821:SF1">
    <property type="entry name" value="NAD(P)H NITROREDUCTASE YDJA-RELATED"/>
    <property type="match status" value="1"/>
</dbReference>
<evidence type="ECO:0000256" key="5">
    <source>
        <dbReference type="ARBA" id="ARBA00022857"/>
    </source>
</evidence>
<evidence type="ECO:0000256" key="7">
    <source>
        <dbReference type="ARBA" id="ARBA00023027"/>
    </source>
</evidence>
<name>A0ABS2Q697_9BACL</name>
<dbReference type="InterPro" id="IPR029479">
    <property type="entry name" value="Nitroreductase"/>
</dbReference>
<comment type="cofactor">
    <cofactor evidence="1 8">
        <name>FMN</name>
        <dbReference type="ChEBI" id="CHEBI:58210"/>
    </cofactor>
</comment>
<dbReference type="InterPro" id="IPR026021">
    <property type="entry name" value="YdjA-like"/>
</dbReference>
<dbReference type="PANTHER" id="PTHR43821">
    <property type="entry name" value="NAD(P)H NITROREDUCTASE YDJA-RELATED"/>
    <property type="match status" value="1"/>
</dbReference>
<reference evidence="10 11" key="1">
    <citation type="submission" date="2021-01" db="EMBL/GenBank/DDBJ databases">
        <title>Genomic Encyclopedia of Type Strains, Phase IV (KMG-IV): sequencing the most valuable type-strain genomes for metagenomic binning, comparative biology and taxonomic classification.</title>
        <authorList>
            <person name="Goeker M."/>
        </authorList>
    </citation>
    <scope>NUCLEOTIDE SEQUENCE [LARGE SCALE GENOMIC DNA]</scope>
    <source>
        <strain evidence="10 11">DSM 100968</strain>
    </source>
</reference>
<keyword evidence="4 8" id="KW-0288">FMN</keyword>
<dbReference type="InterPro" id="IPR000415">
    <property type="entry name" value="Nitroreductase-like"/>
</dbReference>
<dbReference type="Pfam" id="PF00881">
    <property type="entry name" value="Nitroreductase"/>
    <property type="match status" value="1"/>
</dbReference>
<organism evidence="10 11">
    <name type="scientific">Sporolactobacillus spathodeae</name>
    <dbReference type="NCBI Taxonomy" id="1465502"/>
    <lineage>
        <taxon>Bacteria</taxon>
        <taxon>Bacillati</taxon>
        <taxon>Bacillota</taxon>
        <taxon>Bacilli</taxon>
        <taxon>Bacillales</taxon>
        <taxon>Sporolactobacillaceae</taxon>
        <taxon>Sporolactobacillus</taxon>
    </lineage>
</organism>
<evidence type="ECO:0000256" key="1">
    <source>
        <dbReference type="ARBA" id="ARBA00001917"/>
    </source>
</evidence>
<evidence type="ECO:0000313" key="11">
    <source>
        <dbReference type="Proteomes" id="UP000823201"/>
    </source>
</evidence>
<keyword evidence="5 8" id="KW-0521">NADP</keyword>
<evidence type="ECO:0000256" key="8">
    <source>
        <dbReference type="PIRNR" id="PIRNR000232"/>
    </source>
</evidence>
<feature type="domain" description="Nitroreductase" evidence="9">
    <location>
        <begin position="7"/>
        <end position="168"/>
    </location>
</feature>
<protein>
    <recommendedName>
        <fullName evidence="8">Putative NAD(P)H nitroreductase</fullName>
        <ecNumber evidence="8">1.-.-.-</ecNumber>
    </recommendedName>
</protein>
<dbReference type="RefSeq" id="WP_205005665.1">
    <property type="nucleotide sequence ID" value="NZ_CBCRXA010000004.1"/>
</dbReference>
<keyword evidence="11" id="KW-1185">Reference proteome</keyword>